<evidence type="ECO:0008006" key="4">
    <source>
        <dbReference type="Google" id="ProtNLM"/>
    </source>
</evidence>
<evidence type="ECO:0000256" key="1">
    <source>
        <dbReference type="SAM" id="MobiDB-lite"/>
    </source>
</evidence>
<gene>
    <name evidence="2" type="ORF">IQ26_07639</name>
</gene>
<comment type="caution">
    <text evidence="2">The sequence shown here is derived from an EMBL/GenBank/DDBJ whole genome shotgun (WGS) entry which is preliminary data.</text>
</comment>
<protein>
    <recommendedName>
        <fullName evidence="4">DUF1127 domain-containing protein</fullName>
    </recommendedName>
</protein>
<evidence type="ECO:0000313" key="2">
    <source>
        <dbReference type="EMBL" id="TWI16833.1"/>
    </source>
</evidence>
<accession>A0A562MAA5</accession>
<evidence type="ECO:0000313" key="3">
    <source>
        <dbReference type="Proteomes" id="UP000317122"/>
    </source>
</evidence>
<keyword evidence="3" id="KW-1185">Reference proteome</keyword>
<sequence length="219" mass="23990">MVIIHAAAIGPFRRWLRLRAERKALLSATDQLSRLPDDVLGDIGISCDEIMCALRSRAIRHAEAGAAGTTIERTRSLRPRSRNLAGSGYASDSKGGKSAGMHPLQRWKKFVNHAIHGHPVCLGFLEAFRTFSLAPPAELRVLMKEIGASGHAAVASTIDLLHRPGKLRVALLIDHLFSDALSFRRSCRNVRIKRTTGLNFAGIAKALERLHLPAARDLD</sequence>
<dbReference type="EMBL" id="VLKT01000118">
    <property type="protein sequence ID" value="TWI16833.1"/>
    <property type="molecule type" value="Genomic_DNA"/>
</dbReference>
<organism evidence="2 3">
    <name type="scientific">Mesorhizobium tianshanense</name>
    <dbReference type="NCBI Taxonomy" id="39844"/>
    <lineage>
        <taxon>Bacteria</taxon>
        <taxon>Pseudomonadati</taxon>
        <taxon>Pseudomonadota</taxon>
        <taxon>Alphaproteobacteria</taxon>
        <taxon>Hyphomicrobiales</taxon>
        <taxon>Phyllobacteriaceae</taxon>
        <taxon>Mesorhizobium</taxon>
    </lineage>
</organism>
<proteinExistence type="predicted"/>
<reference evidence="2 3" key="1">
    <citation type="journal article" date="2015" name="Stand. Genomic Sci.">
        <title>Genomic Encyclopedia of Bacterial and Archaeal Type Strains, Phase III: the genomes of soil and plant-associated and newly described type strains.</title>
        <authorList>
            <person name="Whitman W.B."/>
            <person name="Woyke T."/>
            <person name="Klenk H.P."/>
            <person name="Zhou Y."/>
            <person name="Lilburn T.G."/>
            <person name="Beck B.J."/>
            <person name="De Vos P."/>
            <person name="Vandamme P."/>
            <person name="Eisen J.A."/>
            <person name="Garrity G."/>
            <person name="Hugenholtz P."/>
            <person name="Kyrpides N.C."/>
        </authorList>
    </citation>
    <scope>NUCLEOTIDE SEQUENCE [LARGE SCALE GENOMIC DNA]</scope>
    <source>
        <strain evidence="2 3">CGMCC 1.2546</strain>
    </source>
</reference>
<feature type="region of interest" description="Disordered" evidence="1">
    <location>
        <begin position="70"/>
        <end position="101"/>
    </location>
</feature>
<dbReference type="RefSeq" id="WP_145723508.1">
    <property type="nucleotide sequence ID" value="NZ_BSPF01000044.1"/>
</dbReference>
<name>A0A562MAA5_9HYPH</name>
<dbReference type="Proteomes" id="UP000317122">
    <property type="component" value="Unassembled WGS sequence"/>
</dbReference>
<dbReference type="AlphaFoldDB" id="A0A562MAA5"/>
<dbReference type="OrthoDB" id="8101519at2"/>